<dbReference type="Proteomes" id="UP000199515">
    <property type="component" value="Unassembled WGS sequence"/>
</dbReference>
<gene>
    <name evidence="6" type="ORF">SAMN05421504_110215</name>
</gene>
<dbReference type="PROSITE" id="PS50977">
    <property type="entry name" value="HTH_TETR_2"/>
    <property type="match status" value="1"/>
</dbReference>
<keyword evidence="1" id="KW-0805">Transcription regulation</keyword>
<evidence type="ECO:0000313" key="7">
    <source>
        <dbReference type="Proteomes" id="UP000199515"/>
    </source>
</evidence>
<dbReference type="OrthoDB" id="4567939at2"/>
<sequence>MTGTRERIVNAGAELFRRNGYTGTGVKQIVAEAGAPFGSLYHFFPGGKEQLGEEVIRTSGMMYLRLFEIFFVDGAELVPTVEAIFESAAETLRETGYADACPIATVALEVASTNETLRIATADVFTAWIDHGAAGLIAKFGLAPERARELIIAIITSLEGAFVLSRALRSTEPLKVAGAAAAHAARAALVR</sequence>
<keyword evidence="7" id="KW-1185">Reference proteome</keyword>
<keyword evidence="3" id="KW-0804">Transcription</keyword>
<dbReference type="GO" id="GO:0003677">
    <property type="term" value="F:DNA binding"/>
    <property type="evidence" value="ECO:0007669"/>
    <property type="project" value="UniProtKB-UniRule"/>
</dbReference>
<dbReference type="InterPro" id="IPR036271">
    <property type="entry name" value="Tet_transcr_reg_TetR-rel_C_sf"/>
</dbReference>
<dbReference type="Gene3D" id="1.10.357.10">
    <property type="entry name" value="Tetracycline Repressor, domain 2"/>
    <property type="match status" value="1"/>
</dbReference>
<feature type="DNA-binding region" description="H-T-H motif" evidence="4">
    <location>
        <begin position="25"/>
        <end position="44"/>
    </location>
</feature>
<name>A0A1H3R120_9PSEU</name>
<dbReference type="STRING" id="589385.SAMN05421504_110215"/>
<evidence type="ECO:0000259" key="5">
    <source>
        <dbReference type="PROSITE" id="PS50977"/>
    </source>
</evidence>
<dbReference type="Pfam" id="PF00440">
    <property type="entry name" value="TetR_N"/>
    <property type="match status" value="1"/>
</dbReference>
<feature type="domain" description="HTH tetR-type" evidence="5">
    <location>
        <begin position="2"/>
        <end position="62"/>
    </location>
</feature>
<dbReference type="RefSeq" id="WP_091297335.1">
    <property type="nucleotide sequence ID" value="NZ_FNON01000010.1"/>
</dbReference>
<dbReference type="InterPro" id="IPR054156">
    <property type="entry name" value="YxaF_TetR_C"/>
</dbReference>
<evidence type="ECO:0000256" key="1">
    <source>
        <dbReference type="ARBA" id="ARBA00023015"/>
    </source>
</evidence>
<evidence type="ECO:0000256" key="2">
    <source>
        <dbReference type="ARBA" id="ARBA00023125"/>
    </source>
</evidence>
<dbReference type="EMBL" id="FNON01000010">
    <property type="protein sequence ID" value="SDZ19514.1"/>
    <property type="molecule type" value="Genomic_DNA"/>
</dbReference>
<dbReference type="SUPFAM" id="SSF46689">
    <property type="entry name" value="Homeodomain-like"/>
    <property type="match status" value="1"/>
</dbReference>
<dbReference type="InterPro" id="IPR001647">
    <property type="entry name" value="HTH_TetR"/>
</dbReference>
<reference evidence="6 7" key="1">
    <citation type="submission" date="2016-10" db="EMBL/GenBank/DDBJ databases">
        <authorList>
            <person name="de Groot N.N."/>
        </authorList>
    </citation>
    <scope>NUCLEOTIDE SEQUENCE [LARGE SCALE GENOMIC DNA]</scope>
    <source>
        <strain evidence="6 7">CPCC 202699</strain>
    </source>
</reference>
<dbReference type="Pfam" id="PF21993">
    <property type="entry name" value="TetR_C_13_2"/>
    <property type="match status" value="1"/>
</dbReference>
<dbReference type="InterPro" id="IPR009057">
    <property type="entry name" value="Homeodomain-like_sf"/>
</dbReference>
<protein>
    <submittedName>
        <fullName evidence="6">DNA-binding transcriptional regulator, AcrR family</fullName>
    </submittedName>
</protein>
<evidence type="ECO:0000256" key="4">
    <source>
        <dbReference type="PROSITE-ProRule" id="PRU00335"/>
    </source>
</evidence>
<evidence type="ECO:0000313" key="6">
    <source>
        <dbReference type="EMBL" id="SDZ19514.1"/>
    </source>
</evidence>
<keyword evidence="2 4" id="KW-0238">DNA-binding</keyword>
<dbReference type="PANTHER" id="PTHR47506">
    <property type="entry name" value="TRANSCRIPTIONAL REGULATORY PROTEIN"/>
    <property type="match status" value="1"/>
</dbReference>
<proteinExistence type="predicted"/>
<dbReference type="AlphaFoldDB" id="A0A1H3R120"/>
<dbReference type="SUPFAM" id="SSF48498">
    <property type="entry name" value="Tetracyclin repressor-like, C-terminal domain"/>
    <property type="match status" value="1"/>
</dbReference>
<dbReference type="PANTHER" id="PTHR47506:SF3">
    <property type="entry name" value="HTH-TYPE TRANSCRIPTIONAL REGULATOR LMRA"/>
    <property type="match status" value="1"/>
</dbReference>
<evidence type="ECO:0000256" key="3">
    <source>
        <dbReference type="ARBA" id="ARBA00023163"/>
    </source>
</evidence>
<accession>A0A1H3R120</accession>
<organism evidence="6 7">
    <name type="scientific">Amycolatopsis xylanica</name>
    <dbReference type="NCBI Taxonomy" id="589385"/>
    <lineage>
        <taxon>Bacteria</taxon>
        <taxon>Bacillati</taxon>
        <taxon>Actinomycetota</taxon>
        <taxon>Actinomycetes</taxon>
        <taxon>Pseudonocardiales</taxon>
        <taxon>Pseudonocardiaceae</taxon>
        <taxon>Amycolatopsis</taxon>
    </lineage>
</organism>